<evidence type="ECO:0000313" key="7">
    <source>
        <dbReference type="EMBL" id="QLG27842.1"/>
    </source>
</evidence>
<dbReference type="KEGG" id="halg:HUG10_09880"/>
<keyword evidence="3" id="KW-0378">Hydrolase</keyword>
<dbReference type="PANTHER" id="PTHR34858:SF1">
    <property type="entry name" value="CYSO-CYSTEINE PEPTIDASE"/>
    <property type="match status" value="1"/>
</dbReference>
<dbReference type="CDD" id="cd08070">
    <property type="entry name" value="MPN_like"/>
    <property type="match status" value="1"/>
</dbReference>
<proteinExistence type="predicted"/>
<keyword evidence="1" id="KW-0645">Protease</keyword>
<dbReference type="InterPro" id="IPR051929">
    <property type="entry name" value="VirAsm_ModProt"/>
</dbReference>
<dbReference type="SMART" id="SM00232">
    <property type="entry name" value="JAB_MPN"/>
    <property type="match status" value="1"/>
</dbReference>
<dbReference type="GeneID" id="56029143"/>
<dbReference type="GO" id="GO:0006508">
    <property type="term" value="P:proteolysis"/>
    <property type="evidence" value="ECO:0007669"/>
    <property type="project" value="UniProtKB-KW"/>
</dbReference>
<dbReference type="NCBIfam" id="NF041370">
    <property type="entry name" value="desamp_Halo"/>
    <property type="match status" value="1"/>
</dbReference>
<evidence type="ECO:0000313" key="8">
    <source>
        <dbReference type="Proteomes" id="UP000509750"/>
    </source>
</evidence>
<dbReference type="InterPro" id="IPR028090">
    <property type="entry name" value="JAB_dom_prok"/>
</dbReference>
<dbReference type="Pfam" id="PF14464">
    <property type="entry name" value="Prok-JAB"/>
    <property type="match status" value="1"/>
</dbReference>
<evidence type="ECO:0000259" key="6">
    <source>
        <dbReference type="PROSITE" id="PS50249"/>
    </source>
</evidence>
<dbReference type="AlphaFoldDB" id="A0A7D5KMN7"/>
<accession>A0A7D5KMN7</accession>
<evidence type="ECO:0000256" key="4">
    <source>
        <dbReference type="ARBA" id="ARBA00022833"/>
    </source>
</evidence>
<gene>
    <name evidence="7" type="ORF">HUG10_09880</name>
</gene>
<sequence>MTSSNDRDPEATLVLPTPVRETLHERATDGAPEEVCGVLVGRRGAHEPFRPDRVQEAIPVPNVAASPRTRYELDPAETLSVVEGAEAAGDDVVGFYHSHPRGPIEPSPTDRERATWTGYVYTIVSPDDLAAYRWTGDEFRRLRVETP</sequence>
<dbReference type="OrthoDB" id="10589at2157"/>
<dbReference type="InterPro" id="IPR000555">
    <property type="entry name" value="JAMM/MPN+_dom"/>
</dbReference>
<keyword evidence="5" id="KW-0482">Metalloprotease</keyword>
<feature type="domain" description="MPN" evidence="6">
    <location>
        <begin position="12"/>
        <end position="147"/>
    </location>
</feature>
<dbReference type="InterPro" id="IPR053551">
    <property type="entry name" value="Metalloprotease_DSAMP"/>
</dbReference>
<dbReference type="PROSITE" id="PS50249">
    <property type="entry name" value="MPN"/>
    <property type="match status" value="1"/>
</dbReference>
<evidence type="ECO:0000256" key="2">
    <source>
        <dbReference type="ARBA" id="ARBA00022723"/>
    </source>
</evidence>
<evidence type="ECO:0000256" key="1">
    <source>
        <dbReference type="ARBA" id="ARBA00022670"/>
    </source>
</evidence>
<evidence type="ECO:0000256" key="3">
    <source>
        <dbReference type="ARBA" id="ARBA00022801"/>
    </source>
</evidence>
<dbReference type="PANTHER" id="PTHR34858">
    <property type="entry name" value="CYSO-CYSTEINE PEPTIDASE"/>
    <property type="match status" value="1"/>
</dbReference>
<reference evidence="7 8" key="1">
    <citation type="submission" date="2020-07" db="EMBL/GenBank/DDBJ databases">
        <title>Gai3-2, isolated from salt lake.</title>
        <authorList>
            <person name="Cui H."/>
            <person name="Shi X."/>
        </authorList>
    </citation>
    <scope>NUCLEOTIDE SEQUENCE [LARGE SCALE GENOMIC DNA]</scope>
    <source>
        <strain evidence="7 8">Gai3-2</strain>
    </source>
</reference>
<dbReference type="InterPro" id="IPR037518">
    <property type="entry name" value="MPN"/>
</dbReference>
<dbReference type="RefSeq" id="WP_179169417.1">
    <property type="nucleotide sequence ID" value="NZ_CP058529.1"/>
</dbReference>
<dbReference type="EMBL" id="CP058529">
    <property type="protein sequence ID" value="QLG27842.1"/>
    <property type="molecule type" value="Genomic_DNA"/>
</dbReference>
<dbReference type="GO" id="GO:0008270">
    <property type="term" value="F:zinc ion binding"/>
    <property type="evidence" value="ECO:0007669"/>
    <property type="project" value="TreeGrafter"/>
</dbReference>
<keyword evidence="8" id="KW-1185">Reference proteome</keyword>
<name>A0A7D5KMN7_9EURY</name>
<keyword evidence="2" id="KW-0479">Metal-binding</keyword>
<dbReference type="Gene3D" id="3.40.140.10">
    <property type="entry name" value="Cytidine Deaminase, domain 2"/>
    <property type="match status" value="1"/>
</dbReference>
<evidence type="ECO:0000256" key="5">
    <source>
        <dbReference type="ARBA" id="ARBA00023049"/>
    </source>
</evidence>
<organism evidence="7 8">
    <name type="scientific">Halorarum halophilum</name>
    <dbReference type="NCBI Taxonomy" id="2743090"/>
    <lineage>
        <taxon>Archaea</taxon>
        <taxon>Methanobacteriati</taxon>
        <taxon>Methanobacteriota</taxon>
        <taxon>Stenosarchaea group</taxon>
        <taxon>Halobacteria</taxon>
        <taxon>Halobacteriales</taxon>
        <taxon>Haloferacaceae</taxon>
        <taxon>Halorarum</taxon>
    </lineage>
</organism>
<dbReference type="Proteomes" id="UP000509750">
    <property type="component" value="Chromosome"/>
</dbReference>
<dbReference type="GO" id="GO:0008235">
    <property type="term" value="F:metalloexopeptidase activity"/>
    <property type="evidence" value="ECO:0007669"/>
    <property type="project" value="TreeGrafter"/>
</dbReference>
<keyword evidence="4" id="KW-0862">Zinc</keyword>
<dbReference type="SUPFAM" id="SSF102712">
    <property type="entry name" value="JAB1/MPN domain"/>
    <property type="match status" value="1"/>
</dbReference>
<protein>
    <submittedName>
        <fullName evidence="7">M67 family metallopeptidase</fullName>
    </submittedName>
</protein>